<name>A0A0U2X499_9ENTE</name>
<dbReference type="RefSeq" id="WP_208928265.1">
    <property type="nucleotide sequence ID" value="NZ_CP013655.1"/>
</dbReference>
<accession>A0A0U2X499</accession>
<evidence type="ECO:0000259" key="1">
    <source>
        <dbReference type="Pfam" id="PF08818"/>
    </source>
</evidence>
<dbReference type="AlphaFoldDB" id="A0A0U2X499"/>
<reference evidence="3" key="1">
    <citation type="submission" date="2015-12" db="EMBL/GenBank/DDBJ databases">
        <authorList>
            <person name="Lauer A."/>
            <person name="Humrighouse B."/>
            <person name="Loparev V."/>
            <person name="Shewmaker P.L."/>
            <person name="Whitney A.M."/>
            <person name="McLaughlin R.W."/>
        </authorList>
    </citation>
    <scope>NUCLEOTIDE SEQUENCE [LARGE SCALE GENOMIC DNA]</scope>
    <source>
        <strain evidence="3">LMG 26678</strain>
    </source>
</reference>
<evidence type="ECO:0000313" key="2">
    <source>
        <dbReference type="EMBL" id="ALS35623.1"/>
    </source>
</evidence>
<dbReference type="SUPFAM" id="SSF159888">
    <property type="entry name" value="YdhG-like"/>
    <property type="match status" value="1"/>
</dbReference>
<dbReference type="Gene3D" id="3.90.1150.200">
    <property type="match status" value="1"/>
</dbReference>
<dbReference type="InterPro" id="IPR014922">
    <property type="entry name" value="YdhG-like"/>
</dbReference>
<dbReference type="STRING" id="118060.ATZ35_00140"/>
<dbReference type="EMBL" id="CP013655">
    <property type="protein sequence ID" value="ALS35623.1"/>
    <property type="molecule type" value="Genomic_DNA"/>
</dbReference>
<proteinExistence type="predicted"/>
<protein>
    <recommendedName>
        <fullName evidence="1">YdhG-like domain-containing protein</fullName>
    </recommendedName>
</protein>
<gene>
    <name evidence="2" type="ORF">ATZ35_00140</name>
</gene>
<keyword evidence="3" id="KW-1185">Reference proteome</keyword>
<sequence length="123" mass="14845">MKDINEFFSSINEPEHRERLEELFEWTMKTYPQFSVVIKWNQPMFTDHGTFIIAYSTSKKHLSIAPETVTISTFKEDIEKSGYQHTDNIIKITWEQPIDYSLLKKIIDFNVQEKIDYTKFWRE</sequence>
<dbReference type="Pfam" id="PF08818">
    <property type="entry name" value="DUF1801"/>
    <property type="match status" value="1"/>
</dbReference>
<organism evidence="2 3">
    <name type="scientific">Enterococcus rotai</name>
    <dbReference type="NCBI Taxonomy" id="118060"/>
    <lineage>
        <taxon>Bacteria</taxon>
        <taxon>Bacillati</taxon>
        <taxon>Bacillota</taxon>
        <taxon>Bacilli</taxon>
        <taxon>Lactobacillales</taxon>
        <taxon>Enterococcaceae</taxon>
        <taxon>Enterococcus</taxon>
    </lineage>
</organism>
<dbReference type="Proteomes" id="UP000067523">
    <property type="component" value="Chromosome"/>
</dbReference>
<evidence type="ECO:0000313" key="3">
    <source>
        <dbReference type="Proteomes" id="UP000067523"/>
    </source>
</evidence>
<dbReference type="KEGG" id="erx:ATZ35_00140"/>
<feature type="domain" description="YdhG-like" evidence="1">
    <location>
        <begin position="16"/>
        <end position="111"/>
    </location>
</feature>